<dbReference type="Proteomes" id="UP001159427">
    <property type="component" value="Unassembled WGS sequence"/>
</dbReference>
<keyword evidence="4" id="KW-0472">Membrane</keyword>
<dbReference type="PANTHER" id="PTHR13800">
    <property type="entry name" value="TRANSIENT RECEPTOR POTENTIAL CATION CHANNEL, SUBFAMILY M, MEMBER 6"/>
    <property type="match status" value="1"/>
</dbReference>
<sequence length="63" mass="7617">MWNRADIARAEIFTKDQKWKVWTLEDKMKDALINNRVEFVELLLEKGVSMRTFLNTDRLNNLF</sequence>
<evidence type="ECO:0000313" key="7">
    <source>
        <dbReference type="Proteomes" id="UP001159427"/>
    </source>
</evidence>
<dbReference type="Pfam" id="PF25508">
    <property type="entry name" value="TRPM2"/>
    <property type="match status" value="1"/>
</dbReference>
<dbReference type="EMBL" id="CALNXI010000136">
    <property type="protein sequence ID" value="CAH3020091.1"/>
    <property type="molecule type" value="Genomic_DNA"/>
</dbReference>
<keyword evidence="3" id="KW-1133">Transmembrane helix</keyword>
<accession>A0ABN8LWA4</accession>
<evidence type="ECO:0000313" key="6">
    <source>
        <dbReference type="EMBL" id="CAH3020091.1"/>
    </source>
</evidence>
<dbReference type="PANTHER" id="PTHR13800:SF1">
    <property type="entry name" value="TRANSIENT RECEPTOR POTENTIAL CATION CHANNEL TRPM"/>
    <property type="match status" value="1"/>
</dbReference>
<reference evidence="6 7" key="1">
    <citation type="submission" date="2022-05" db="EMBL/GenBank/DDBJ databases">
        <authorList>
            <consortium name="Genoscope - CEA"/>
            <person name="William W."/>
        </authorList>
    </citation>
    <scope>NUCLEOTIDE SEQUENCE [LARGE SCALE GENOMIC DNA]</scope>
</reference>
<evidence type="ECO:0000256" key="2">
    <source>
        <dbReference type="ARBA" id="ARBA00022692"/>
    </source>
</evidence>
<dbReference type="InterPro" id="IPR050927">
    <property type="entry name" value="TRPM"/>
</dbReference>
<organism evidence="6 7">
    <name type="scientific">Porites evermanni</name>
    <dbReference type="NCBI Taxonomy" id="104178"/>
    <lineage>
        <taxon>Eukaryota</taxon>
        <taxon>Metazoa</taxon>
        <taxon>Cnidaria</taxon>
        <taxon>Anthozoa</taxon>
        <taxon>Hexacorallia</taxon>
        <taxon>Scleractinia</taxon>
        <taxon>Fungiina</taxon>
        <taxon>Poritidae</taxon>
        <taxon>Porites</taxon>
    </lineage>
</organism>
<proteinExistence type="predicted"/>
<evidence type="ECO:0000256" key="4">
    <source>
        <dbReference type="ARBA" id="ARBA00023136"/>
    </source>
</evidence>
<evidence type="ECO:0000256" key="3">
    <source>
        <dbReference type="ARBA" id="ARBA00022989"/>
    </source>
</evidence>
<protein>
    <recommendedName>
        <fullName evidence="5">TRPM-like domain-containing protein</fullName>
    </recommendedName>
</protein>
<keyword evidence="2" id="KW-0812">Transmembrane</keyword>
<keyword evidence="7" id="KW-1185">Reference proteome</keyword>
<comment type="subcellular location">
    <subcellularLocation>
        <location evidence="1">Membrane</location>
        <topology evidence="1">Multi-pass membrane protein</topology>
    </subcellularLocation>
</comment>
<evidence type="ECO:0000259" key="5">
    <source>
        <dbReference type="Pfam" id="PF25508"/>
    </source>
</evidence>
<comment type="caution">
    <text evidence="6">The sequence shown here is derived from an EMBL/GenBank/DDBJ whole genome shotgun (WGS) entry which is preliminary data.</text>
</comment>
<dbReference type="InterPro" id="IPR057366">
    <property type="entry name" value="TRPM-like"/>
</dbReference>
<feature type="domain" description="TRPM-like" evidence="5">
    <location>
        <begin position="11"/>
        <end position="63"/>
    </location>
</feature>
<name>A0ABN8LWA4_9CNID</name>
<feature type="non-terminal residue" evidence="6">
    <location>
        <position position="63"/>
    </location>
</feature>
<gene>
    <name evidence="6" type="ORF">PEVE_00005653</name>
</gene>
<evidence type="ECO:0000256" key="1">
    <source>
        <dbReference type="ARBA" id="ARBA00004141"/>
    </source>
</evidence>